<gene>
    <name evidence="2" type="ORF">F9Z94_10410</name>
    <name evidence="3" type="ORF">GAY98_20890</name>
    <name evidence="4" type="ORF">RVH43_13065</name>
</gene>
<evidence type="ECO:0000313" key="3">
    <source>
        <dbReference type="EMBL" id="KAB6522707.1"/>
    </source>
</evidence>
<dbReference type="Proteomes" id="UP000462885">
    <property type="component" value="Unassembled WGS sequence"/>
</dbReference>
<dbReference type="EMBL" id="WCIF01000010">
    <property type="protein sequence ID" value="KAB5437937.1"/>
    <property type="molecule type" value="Genomic_DNA"/>
</dbReference>
<reference evidence="2 5" key="2">
    <citation type="submission" date="2019-10" db="EMBL/GenBank/DDBJ databases">
        <title>Genome Sequence and Assembly of iSURF_14.</title>
        <authorList>
            <person name="Wucher B.R."/>
            <person name="Ruoff K.L."/>
            <person name="Price C.E."/>
            <person name="Valls R.R."/>
            <person name="O'Toole G.A."/>
        </authorList>
    </citation>
    <scope>NUCLEOTIDE SEQUENCE [LARGE SCALE GENOMIC DNA]</scope>
    <source>
        <strain evidence="2 5">ANK132K_3B</strain>
    </source>
</reference>
<evidence type="ECO:0000313" key="5">
    <source>
        <dbReference type="Proteomes" id="UP000462885"/>
    </source>
</evidence>
<evidence type="ECO:0000313" key="6">
    <source>
        <dbReference type="Proteomes" id="UP000469427"/>
    </source>
</evidence>
<feature type="transmembrane region" description="Helical" evidence="1">
    <location>
        <begin position="82"/>
        <end position="108"/>
    </location>
</feature>
<feature type="transmembrane region" description="Helical" evidence="1">
    <location>
        <begin position="304"/>
        <end position="321"/>
    </location>
</feature>
<dbReference type="Proteomes" id="UP000469427">
    <property type="component" value="Unassembled WGS sequence"/>
</dbReference>
<organism evidence="3 6">
    <name type="scientific">Phocaeicola vulgatus</name>
    <name type="common">Bacteroides vulgatus</name>
    <dbReference type="NCBI Taxonomy" id="821"/>
    <lineage>
        <taxon>Bacteria</taxon>
        <taxon>Pseudomonadati</taxon>
        <taxon>Bacteroidota</taxon>
        <taxon>Bacteroidia</taxon>
        <taxon>Bacteroidales</taxon>
        <taxon>Bacteroidaceae</taxon>
        <taxon>Phocaeicola</taxon>
    </lineage>
</organism>
<accession>A0A412UCB9</accession>
<protein>
    <submittedName>
        <fullName evidence="4">EpsG family protein</fullName>
    </submittedName>
</protein>
<feature type="transmembrane region" description="Helical" evidence="1">
    <location>
        <begin position="280"/>
        <end position="298"/>
    </location>
</feature>
<dbReference type="AlphaFoldDB" id="A0A412UCB9"/>
<feature type="transmembrane region" description="Helical" evidence="1">
    <location>
        <begin position="164"/>
        <end position="193"/>
    </location>
</feature>
<sequence>MDVPYIVFILFLLLLSGLYWKNPKRTYFVIAIWVVLFFIGFRSRVVGGADSINYVRFFTGEQNFYNINDTRDLEPLLMAYNAVLRVLLFNNGTLYLFVTTFIGLFFIYKMVDKYSYNKMLSVLFFFFFLDYSLFFYALRQMLGISVYLGGLLFLLNNEKCRYKWLIYGLCCIGGYFMHTSIFIYGAVITILYFIPIKRKLYLYVAILGSAMLGIVFKQLNFMDFFNMYINWGGISATERLDSYLYWDDIRDTTSVSLLLRPTILVLIAILLMDNEKVSHLFTKICVFSVVVSNIFYDVPMIHRFTMGFSFYIIVVITWILGERYRASMKRCKIVKVVLLIIVIYFTRSYMIACTDYDKNSVTQMHPYYFFFEKE</sequence>
<feature type="transmembrane region" description="Helical" evidence="1">
    <location>
        <begin position="333"/>
        <end position="352"/>
    </location>
</feature>
<feature type="transmembrane region" description="Helical" evidence="1">
    <location>
        <begin position="27"/>
        <end position="45"/>
    </location>
</feature>
<evidence type="ECO:0000313" key="4">
    <source>
        <dbReference type="EMBL" id="MDU0241524.1"/>
    </source>
</evidence>
<dbReference type="InterPro" id="IPR049458">
    <property type="entry name" value="EpsG-like"/>
</dbReference>
<dbReference type="EMBL" id="WDBI01000047">
    <property type="protein sequence ID" value="KAB6522707.1"/>
    <property type="molecule type" value="Genomic_DNA"/>
</dbReference>
<keyword evidence="1" id="KW-1133">Transmembrane helix</keyword>
<dbReference type="Pfam" id="PF14897">
    <property type="entry name" value="EpsG"/>
    <property type="match status" value="1"/>
</dbReference>
<evidence type="ECO:0000256" key="1">
    <source>
        <dbReference type="SAM" id="Phobius"/>
    </source>
</evidence>
<dbReference type="Proteomes" id="UP001181239">
    <property type="component" value="Unassembled WGS sequence"/>
</dbReference>
<feature type="transmembrane region" description="Helical" evidence="1">
    <location>
        <begin position="254"/>
        <end position="273"/>
    </location>
</feature>
<dbReference type="EMBL" id="JAWDET010000006">
    <property type="protein sequence ID" value="MDU0241524.1"/>
    <property type="molecule type" value="Genomic_DNA"/>
</dbReference>
<reference evidence="3 6" key="1">
    <citation type="journal article" date="2019" name="Nat. Med.">
        <title>A library of human gut bacterial isolates paired with longitudinal multiomics data enables mechanistic microbiome research.</title>
        <authorList>
            <person name="Poyet M."/>
            <person name="Groussin M."/>
            <person name="Gibbons S.M."/>
            <person name="Avila-Pacheco J."/>
            <person name="Jiang X."/>
            <person name="Kearney S.M."/>
            <person name="Perrotta A.R."/>
            <person name="Berdy B."/>
            <person name="Zhao S."/>
            <person name="Lieberman T.D."/>
            <person name="Swanson P.K."/>
            <person name="Smith M."/>
            <person name="Roesemann S."/>
            <person name="Alexander J.E."/>
            <person name="Rich S.A."/>
            <person name="Livny J."/>
            <person name="Vlamakis H."/>
            <person name="Clish C."/>
            <person name="Bullock K."/>
            <person name="Deik A."/>
            <person name="Scott J."/>
            <person name="Pierce K.A."/>
            <person name="Xavier R.J."/>
            <person name="Alm E.J."/>
        </authorList>
    </citation>
    <scope>NUCLEOTIDE SEQUENCE [LARGE SCALE GENOMIC DNA]</scope>
    <source>
        <strain evidence="3 6">BIOML-A122</strain>
    </source>
</reference>
<dbReference type="RefSeq" id="WP_005840554.1">
    <property type="nucleotide sequence ID" value="NZ_BAABZK010000002.1"/>
</dbReference>
<feature type="transmembrane region" description="Helical" evidence="1">
    <location>
        <begin position="5"/>
        <end position="20"/>
    </location>
</feature>
<evidence type="ECO:0000313" key="2">
    <source>
        <dbReference type="EMBL" id="KAB5437937.1"/>
    </source>
</evidence>
<comment type="caution">
    <text evidence="3">The sequence shown here is derived from an EMBL/GenBank/DDBJ whole genome shotgun (WGS) entry which is preliminary data.</text>
</comment>
<feature type="transmembrane region" description="Helical" evidence="1">
    <location>
        <begin position="200"/>
        <end position="219"/>
    </location>
</feature>
<keyword evidence="1" id="KW-0812">Transmembrane</keyword>
<reference evidence="4" key="3">
    <citation type="submission" date="2023-10" db="EMBL/GenBank/DDBJ databases">
        <title>Genome of Potential pathogenic bacteria in Crohn's disease.</title>
        <authorList>
            <person name="Rodriguez-Palacios A."/>
        </authorList>
    </citation>
    <scope>NUCLEOTIDE SEQUENCE</scope>
    <source>
        <strain evidence="4">CavFT-hAR11</strain>
    </source>
</reference>
<keyword evidence="1" id="KW-0472">Membrane</keyword>
<name>A0A412UCB9_PHOVU</name>
<feature type="transmembrane region" description="Helical" evidence="1">
    <location>
        <begin position="120"/>
        <end position="138"/>
    </location>
</feature>
<proteinExistence type="predicted"/>